<sequence length="76" mass="8690">MSNINFEMQKRNMKLAPMEVNEEDSDEVRTIKPKNKTATSKDIINEIDKQEKPIAERTRITICGDTTSDEATTETD</sequence>
<name>A0A3P7DV26_WUCBA</name>
<organism evidence="1 2">
    <name type="scientific">Wuchereria bancrofti</name>
    <dbReference type="NCBI Taxonomy" id="6293"/>
    <lineage>
        <taxon>Eukaryota</taxon>
        <taxon>Metazoa</taxon>
        <taxon>Ecdysozoa</taxon>
        <taxon>Nematoda</taxon>
        <taxon>Chromadorea</taxon>
        <taxon>Rhabditida</taxon>
        <taxon>Spirurina</taxon>
        <taxon>Spiruromorpha</taxon>
        <taxon>Filarioidea</taxon>
        <taxon>Onchocercidae</taxon>
        <taxon>Wuchereria</taxon>
    </lineage>
</organism>
<dbReference type="Proteomes" id="UP000270924">
    <property type="component" value="Unassembled WGS sequence"/>
</dbReference>
<keyword evidence="2" id="KW-1185">Reference proteome</keyword>
<dbReference type="InParanoid" id="A0A3P7DV26"/>
<accession>A0A3P7DV26</accession>
<reference evidence="1 2" key="1">
    <citation type="submission" date="2018-11" db="EMBL/GenBank/DDBJ databases">
        <authorList>
            <consortium name="Pathogen Informatics"/>
        </authorList>
    </citation>
    <scope>NUCLEOTIDE SEQUENCE [LARGE SCALE GENOMIC DNA]</scope>
</reference>
<proteinExistence type="predicted"/>
<dbReference type="EMBL" id="UYWW01005042">
    <property type="protein sequence ID" value="VDM13901.1"/>
    <property type="molecule type" value="Genomic_DNA"/>
</dbReference>
<protein>
    <submittedName>
        <fullName evidence="1">Uncharacterized protein</fullName>
    </submittedName>
</protein>
<dbReference type="AlphaFoldDB" id="A0A3P7DV26"/>
<evidence type="ECO:0000313" key="2">
    <source>
        <dbReference type="Proteomes" id="UP000270924"/>
    </source>
</evidence>
<feature type="non-terminal residue" evidence="1">
    <location>
        <position position="76"/>
    </location>
</feature>
<evidence type="ECO:0000313" key="1">
    <source>
        <dbReference type="EMBL" id="VDM13901.1"/>
    </source>
</evidence>
<gene>
    <name evidence="1" type="ORF">WBA_LOCUS7287</name>
</gene>